<dbReference type="InterPro" id="IPR006949">
    <property type="entry name" value="Barrel_Baseplate_J-like"/>
</dbReference>
<sequence>MPFKRKTLTELREQNQNFLRNELKEPGALLRFSNMRVLADMDAGMAHLHYAYLDYIAKQATPFTATDEHLAGWGALKRVYRKPPNKATCPKVQFDGVPGSVIPAGSLLTRGDSYQYRIVSEVRIGADGKGIAQIEAVLPGLETDIQGGGAAGNSPSGTKLTLDIAVSGVSSDCITGEPITGGSNIEDEEAFRQRVLHAYQKPPQGGSDTDYTGWAKEVPGITRAWVKRRLMGAGTVGIYIMCDDNNNGGFPQGTDGPATKEVYAVHATGDQLRVADHIYDVQTVTALVWACSPIAKKIDFEIEGLSRATTELHQQVSLAIDNVFFRDSDPTGGAKIYLSDLQYAIADIPGTTGFVLKKPAKNIELGVGELAQRGEVTYS</sequence>
<dbReference type="PANTHER" id="PTHR37829">
    <property type="entry name" value="PHAGE-LIKE ELEMENT PBSX PROTEIN XKDT"/>
    <property type="match status" value="1"/>
</dbReference>
<dbReference type="Pfam" id="PF04865">
    <property type="entry name" value="Baseplate_J"/>
    <property type="match status" value="1"/>
</dbReference>
<dbReference type="AlphaFoldDB" id="A0A1B8HU57"/>
<evidence type="ECO:0000313" key="5">
    <source>
        <dbReference type="EMBL" id="OBU13301.1"/>
    </source>
</evidence>
<gene>
    <name evidence="5" type="ORF">AYY18_00700</name>
</gene>
<organism evidence="5 6">
    <name type="scientific">Morganella psychrotolerans</name>
    <dbReference type="NCBI Taxonomy" id="368603"/>
    <lineage>
        <taxon>Bacteria</taxon>
        <taxon>Pseudomonadati</taxon>
        <taxon>Pseudomonadota</taxon>
        <taxon>Gammaproteobacteria</taxon>
        <taxon>Enterobacterales</taxon>
        <taxon>Morganellaceae</taxon>
        <taxon>Morganella</taxon>
    </lineage>
</organism>
<name>A0A1B8HU57_9GAMM</name>
<evidence type="ECO:0000259" key="2">
    <source>
        <dbReference type="Pfam" id="PF04865"/>
    </source>
</evidence>
<feature type="domain" description="Baseplate J-like C-terminal" evidence="4">
    <location>
        <begin position="310"/>
        <end position="379"/>
    </location>
</feature>
<dbReference type="InterPro" id="IPR052399">
    <property type="entry name" value="Phage_Baseplate_Assmbl_Protein"/>
</dbReference>
<keyword evidence="6" id="KW-1185">Reference proteome</keyword>
<comment type="similarity">
    <text evidence="1">Belongs to the Mu gp47/PBSX XkdT family.</text>
</comment>
<reference evidence="6" key="1">
    <citation type="submission" date="2016-06" db="EMBL/GenBank/DDBJ databases">
        <authorList>
            <person name="Butler K."/>
        </authorList>
    </citation>
    <scope>NUCLEOTIDE SEQUENCE [LARGE SCALE GENOMIC DNA]</scope>
    <source>
        <strain evidence="6">GCSL-Mp20</strain>
    </source>
</reference>
<dbReference type="InterPro" id="IPR058530">
    <property type="entry name" value="Baseplate_J-like_C"/>
</dbReference>
<feature type="domain" description="Baseplate J-like central" evidence="3">
    <location>
        <begin position="203"/>
        <end position="292"/>
    </location>
</feature>
<dbReference type="InterPro" id="IPR058531">
    <property type="entry name" value="Baseplate_J_M"/>
</dbReference>
<dbReference type="OrthoDB" id="7565172at2"/>
<dbReference type="EMBL" id="LZEY01000001">
    <property type="protein sequence ID" value="OBU13301.1"/>
    <property type="molecule type" value="Genomic_DNA"/>
</dbReference>
<protein>
    <submittedName>
        <fullName evidence="5">Phage baseplate protein</fullName>
    </submittedName>
</protein>
<dbReference type="Pfam" id="PF26078">
    <property type="entry name" value="Baseplate_J_M"/>
    <property type="match status" value="1"/>
</dbReference>
<proteinExistence type="inferred from homology"/>
<evidence type="ECO:0000313" key="6">
    <source>
        <dbReference type="Proteomes" id="UP000092377"/>
    </source>
</evidence>
<evidence type="ECO:0000256" key="1">
    <source>
        <dbReference type="ARBA" id="ARBA00038087"/>
    </source>
</evidence>
<dbReference type="PANTHER" id="PTHR37829:SF3">
    <property type="entry name" value="PROTEIN JAYE-RELATED"/>
    <property type="match status" value="1"/>
</dbReference>
<feature type="domain" description="Baseplate protein J-like barrel" evidence="2">
    <location>
        <begin position="92"/>
        <end position="182"/>
    </location>
</feature>
<evidence type="ECO:0000259" key="4">
    <source>
        <dbReference type="Pfam" id="PF26079"/>
    </source>
</evidence>
<comment type="caution">
    <text evidence="5">The sequence shown here is derived from an EMBL/GenBank/DDBJ whole genome shotgun (WGS) entry which is preliminary data.</text>
</comment>
<accession>A0A1B8HU57</accession>
<evidence type="ECO:0000259" key="3">
    <source>
        <dbReference type="Pfam" id="PF26078"/>
    </source>
</evidence>
<dbReference type="Proteomes" id="UP000092377">
    <property type="component" value="Unassembled WGS sequence"/>
</dbReference>
<dbReference type="Pfam" id="PF26079">
    <property type="entry name" value="Baseplate_J_C"/>
    <property type="match status" value="1"/>
</dbReference>
<dbReference type="RefSeq" id="WP_067398163.1">
    <property type="nucleotide sequence ID" value="NZ_LZEY01000001.1"/>
</dbReference>